<reference evidence="2" key="1">
    <citation type="journal article" date="2014" name="Stand. Genomic Sci.">
        <title>Complete genome sequence of Burkholderia phymatum STM815(T), a broad host range and efficient nitrogen-fixing symbiont of Mimosa species.</title>
        <authorList>
            <person name="Moulin L."/>
            <person name="Klonowska A."/>
            <person name="Caroline B."/>
            <person name="Booth K."/>
            <person name="Vriezen J.A."/>
            <person name="Melkonian R."/>
            <person name="James E.K."/>
            <person name="Young J.P."/>
            <person name="Bena G."/>
            <person name="Hauser L."/>
            <person name="Land M."/>
            <person name="Kyrpides N."/>
            <person name="Bruce D."/>
            <person name="Chain P."/>
            <person name="Copeland A."/>
            <person name="Pitluck S."/>
            <person name="Woyke T."/>
            <person name="Lizotte-Waniewski M."/>
            <person name="Bristow J."/>
            <person name="Riley M."/>
        </authorList>
    </citation>
    <scope>NUCLEOTIDE SEQUENCE [LARGE SCALE GENOMIC DNA]</scope>
    <source>
        <strain evidence="2">DSM 17167 / CIP 108236 / LMG 21445 / STM815</strain>
    </source>
</reference>
<evidence type="ECO:0000313" key="2">
    <source>
        <dbReference type="Proteomes" id="UP000001192"/>
    </source>
</evidence>
<dbReference type="EMBL" id="CP001044">
    <property type="protein sequence ID" value="ACC72545.1"/>
    <property type="molecule type" value="Genomic_DNA"/>
</dbReference>
<protein>
    <submittedName>
        <fullName evidence="1">Phage protein, HK97 gp10 family</fullName>
    </submittedName>
</protein>
<gene>
    <name evidence="1" type="ordered locus">Bphy_3391</name>
</gene>
<dbReference type="Proteomes" id="UP000001192">
    <property type="component" value="Chromosome 2"/>
</dbReference>
<dbReference type="STRING" id="391038.Bphy_3391"/>
<dbReference type="AlphaFoldDB" id="B2JL16"/>
<name>B2JL16_PARP8</name>
<evidence type="ECO:0000313" key="1">
    <source>
        <dbReference type="EMBL" id="ACC72545.1"/>
    </source>
</evidence>
<organism evidence="1 2">
    <name type="scientific">Paraburkholderia phymatum (strain DSM 17167 / CIP 108236 / LMG 21445 / STM815)</name>
    <name type="common">Burkholderia phymatum</name>
    <dbReference type="NCBI Taxonomy" id="391038"/>
    <lineage>
        <taxon>Bacteria</taxon>
        <taxon>Pseudomonadati</taxon>
        <taxon>Pseudomonadota</taxon>
        <taxon>Betaproteobacteria</taxon>
        <taxon>Burkholderiales</taxon>
        <taxon>Burkholderiaceae</taxon>
        <taxon>Paraburkholderia</taxon>
    </lineage>
</organism>
<sequence>MRVYVEQHVEGLAELDRFLSTLPENIQRKMLNSALRAAGKPVLDQAKQNIRSLFGSSPRYTGTLEAGVVIAKQRNTGLAARVNVKTKKPRGNKTNDVIHGVKKPYGRDPFYGRFLEKGTSKMPARPFLGPAGYARQSDAGRALNASLQQQIARWCKANGVKFVPGGAYD</sequence>
<dbReference type="HOGENOM" id="CLU_127674_5_1_4"/>
<dbReference type="RefSeq" id="WP_012402718.1">
    <property type="nucleotide sequence ID" value="NC_010623.1"/>
</dbReference>
<dbReference type="NCBIfam" id="TIGR01725">
    <property type="entry name" value="phge_HK97_gp10"/>
    <property type="match status" value="1"/>
</dbReference>
<dbReference type="Pfam" id="PF04883">
    <property type="entry name" value="HK97-gp10_like"/>
    <property type="match status" value="1"/>
</dbReference>
<keyword evidence="2" id="KW-1185">Reference proteome</keyword>
<dbReference type="eggNOG" id="ENOG503299B">
    <property type="taxonomic scope" value="Bacteria"/>
</dbReference>
<dbReference type="OrthoDB" id="8613246at2"/>
<proteinExistence type="predicted"/>
<dbReference type="InterPro" id="IPR010064">
    <property type="entry name" value="HK97-gp10_tail"/>
</dbReference>
<accession>B2JL16</accession>
<dbReference type="KEGG" id="bph:Bphy_3391"/>